<accession>A0A0F9IBS0</accession>
<gene>
    <name evidence="1" type="ORF">LCGC14_1599970</name>
</gene>
<evidence type="ECO:0000313" key="1">
    <source>
        <dbReference type="EMBL" id="KKM24947.1"/>
    </source>
</evidence>
<dbReference type="EMBL" id="LAZR01012819">
    <property type="protein sequence ID" value="KKM24947.1"/>
    <property type="molecule type" value="Genomic_DNA"/>
</dbReference>
<reference evidence="1" key="1">
    <citation type="journal article" date="2015" name="Nature">
        <title>Complex archaea that bridge the gap between prokaryotes and eukaryotes.</title>
        <authorList>
            <person name="Spang A."/>
            <person name="Saw J.H."/>
            <person name="Jorgensen S.L."/>
            <person name="Zaremba-Niedzwiedzka K."/>
            <person name="Martijn J."/>
            <person name="Lind A.E."/>
            <person name="van Eijk R."/>
            <person name="Schleper C."/>
            <person name="Guy L."/>
            <person name="Ettema T.J."/>
        </authorList>
    </citation>
    <scope>NUCLEOTIDE SEQUENCE</scope>
</reference>
<proteinExistence type="predicted"/>
<protein>
    <submittedName>
        <fullName evidence="1">Uncharacterized protein</fullName>
    </submittedName>
</protein>
<organism evidence="1">
    <name type="scientific">marine sediment metagenome</name>
    <dbReference type="NCBI Taxonomy" id="412755"/>
    <lineage>
        <taxon>unclassified sequences</taxon>
        <taxon>metagenomes</taxon>
        <taxon>ecological metagenomes</taxon>
    </lineage>
</organism>
<comment type="caution">
    <text evidence="1">The sequence shown here is derived from an EMBL/GenBank/DDBJ whole genome shotgun (WGS) entry which is preliminary data.</text>
</comment>
<dbReference type="AlphaFoldDB" id="A0A0F9IBS0"/>
<sequence>MTERAKIVLSKKDEVGELKSSIKIEMDFPYTHVQIAFNFVREKLGVWEKKDD</sequence>
<name>A0A0F9IBS0_9ZZZZ</name>